<evidence type="ECO:0000313" key="2">
    <source>
        <dbReference type="Proteomes" id="UP000012073"/>
    </source>
</evidence>
<dbReference type="GeneID" id="17324066"/>
<dbReference type="KEGG" id="ccp:CHC_T00004873001"/>
<evidence type="ECO:0000313" key="1">
    <source>
        <dbReference type="EMBL" id="CDF36530.1"/>
    </source>
</evidence>
<keyword evidence="2" id="KW-1185">Reference proteome</keyword>
<dbReference type="Gramene" id="CDF36530">
    <property type="protein sequence ID" value="CDF36530"/>
    <property type="gene ID" value="CHC_T00004873001"/>
</dbReference>
<name>R7QGK4_CHOCR</name>
<protein>
    <submittedName>
        <fullName evidence="1">Uncharacterized protein</fullName>
    </submittedName>
</protein>
<dbReference type="RefSeq" id="XP_005716349.1">
    <property type="nucleotide sequence ID" value="XM_005716292.1"/>
</dbReference>
<dbReference type="AlphaFoldDB" id="R7QGK4"/>
<dbReference type="EMBL" id="HG001783">
    <property type="protein sequence ID" value="CDF36530.1"/>
    <property type="molecule type" value="Genomic_DNA"/>
</dbReference>
<accession>R7QGK4</accession>
<proteinExistence type="predicted"/>
<reference evidence="2" key="1">
    <citation type="journal article" date="2013" name="Proc. Natl. Acad. Sci. U.S.A.">
        <title>Genome structure and metabolic features in the red seaweed Chondrus crispus shed light on evolution of the Archaeplastida.</title>
        <authorList>
            <person name="Collen J."/>
            <person name="Porcel B."/>
            <person name="Carre W."/>
            <person name="Ball S.G."/>
            <person name="Chaparro C."/>
            <person name="Tonon T."/>
            <person name="Barbeyron T."/>
            <person name="Michel G."/>
            <person name="Noel B."/>
            <person name="Valentin K."/>
            <person name="Elias M."/>
            <person name="Artiguenave F."/>
            <person name="Arun A."/>
            <person name="Aury J.M."/>
            <person name="Barbosa-Neto J.F."/>
            <person name="Bothwell J.H."/>
            <person name="Bouget F.Y."/>
            <person name="Brillet L."/>
            <person name="Cabello-Hurtado F."/>
            <person name="Capella-Gutierrez S."/>
            <person name="Charrier B."/>
            <person name="Cladiere L."/>
            <person name="Cock J.M."/>
            <person name="Coelho S.M."/>
            <person name="Colleoni C."/>
            <person name="Czjzek M."/>
            <person name="Da Silva C."/>
            <person name="Delage L."/>
            <person name="Denoeud F."/>
            <person name="Deschamps P."/>
            <person name="Dittami S.M."/>
            <person name="Gabaldon T."/>
            <person name="Gachon C.M."/>
            <person name="Groisillier A."/>
            <person name="Herve C."/>
            <person name="Jabbari K."/>
            <person name="Katinka M."/>
            <person name="Kloareg B."/>
            <person name="Kowalczyk N."/>
            <person name="Labadie K."/>
            <person name="Leblanc C."/>
            <person name="Lopez P.J."/>
            <person name="McLachlan D.H."/>
            <person name="Meslet-Cladiere L."/>
            <person name="Moustafa A."/>
            <person name="Nehr Z."/>
            <person name="Nyvall Collen P."/>
            <person name="Panaud O."/>
            <person name="Partensky F."/>
            <person name="Poulain J."/>
            <person name="Rensing S.A."/>
            <person name="Rousvoal S."/>
            <person name="Samson G."/>
            <person name="Symeonidi A."/>
            <person name="Weissenbach J."/>
            <person name="Zambounis A."/>
            <person name="Wincker P."/>
            <person name="Boyen C."/>
        </authorList>
    </citation>
    <scope>NUCLEOTIDE SEQUENCE [LARGE SCALE GENOMIC DNA]</scope>
    <source>
        <strain evidence="2">cv. Stackhouse</strain>
    </source>
</reference>
<sequence>MDRYDASRIEHIYLSEVNMRRKDSGRQAQHLFWISCSPLTFSRPHHTESTTGSPFTFHPEFVRDVRALQNRTVFAELRSM</sequence>
<organism evidence="1 2">
    <name type="scientific">Chondrus crispus</name>
    <name type="common">Carrageen Irish moss</name>
    <name type="synonym">Polymorpha crispa</name>
    <dbReference type="NCBI Taxonomy" id="2769"/>
    <lineage>
        <taxon>Eukaryota</taxon>
        <taxon>Rhodophyta</taxon>
        <taxon>Florideophyceae</taxon>
        <taxon>Rhodymeniophycidae</taxon>
        <taxon>Gigartinales</taxon>
        <taxon>Gigartinaceae</taxon>
        <taxon>Chondrus</taxon>
    </lineage>
</organism>
<dbReference type="Proteomes" id="UP000012073">
    <property type="component" value="Unassembled WGS sequence"/>
</dbReference>
<gene>
    <name evidence="1" type="ORF">CHC_T00004873001</name>
</gene>